<reference evidence="2 3" key="1">
    <citation type="submission" date="2024-02" db="EMBL/GenBank/DDBJ databases">
        <title>High-quality chromosome-scale genome assembly of Pensacola bahiagrass (Paspalum notatum Flugge var. saurae).</title>
        <authorList>
            <person name="Vega J.M."/>
            <person name="Podio M."/>
            <person name="Orjuela J."/>
            <person name="Siena L.A."/>
            <person name="Pessino S.C."/>
            <person name="Combes M.C."/>
            <person name="Mariac C."/>
            <person name="Albertini E."/>
            <person name="Pupilli F."/>
            <person name="Ortiz J.P.A."/>
            <person name="Leblanc O."/>
        </authorList>
    </citation>
    <scope>NUCLEOTIDE SEQUENCE [LARGE SCALE GENOMIC DNA]</scope>
    <source>
        <strain evidence="2">R1</strain>
        <tissue evidence="2">Leaf</tissue>
    </source>
</reference>
<feature type="region of interest" description="Disordered" evidence="1">
    <location>
        <begin position="77"/>
        <end position="99"/>
    </location>
</feature>
<dbReference type="Proteomes" id="UP001341281">
    <property type="component" value="Chromosome 02"/>
</dbReference>
<accession>A0AAQ3PT30</accession>
<sequence>MMRVSESCLCKVVLVVTALLLLLGAAGRVPRVRRVPSVEVVMAHDAEPPPPRREGWALINKQEESWERSGRGRWRRALEQRDVSESKRSVPQGPNPLHN</sequence>
<evidence type="ECO:0000256" key="1">
    <source>
        <dbReference type="SAM" id="MobiDB-lite"/>
    </source>
</evidence>
<proteinExistence type="predicted"/>
<evidence type="ECO:0000313" key="2">
    <source>
        <dbReference type="EMBL" id="WVZ55134.1"/>
    </source>
</evidence>
<feature type="compositionally biased region" description="Basic and acidic residues" evidence="1">
    <location>
        <begin position="77"/>
        <end position="88"/>
    </location>
</feature>
<organism evidence="2 3">
    <name type="scientific">Paspalum notatum var. saurae</name>
    <dbReference type="NCBI Taxonomy" id="547442"/>
    <lineage>
        <taxon>Eukaryota</taxon>
        <taxon>Viridiplantae</taxon>
        <taxon>Streptophyta</taxon>
        <taxon>Embryophyta</taxon>
        <taxon>Tracheophyta</taxon>
        <taxon>Spermatophyta</taxon>
        <taxon>Magnoliopsida</taxon>
        <taxon>Liliopsida</taxon>
        <taxon>Poales</taxon>
        <taxon>Poaceae</taxon>
        <taxon>PACMAD clade</taxon>
        <taxon>Panicoideae</taxon>
        <taxon>Andropogonodae</taxon>
        <taxon>Paspaleae</taxon>
        <taxon>Paspalinae</taxon>
        <taxon>Paspalum</taxon>
    </lineage>
</organism>
<dbReference type="EMBL" id="CP144746">
    <property type="protein sequence ID" value="WVZ55134.1"/>
    <property type="molecule type" value="Genomic_DNA"/>
</dbReference>
<dbReference type="AlphaFoldDB" id="A0AAQ3PT30"/>
<evidence type="ECO:0000313" key="3">
    <source>
        <dbReference type="Proteomes" id="UP001341281"/>
    </source>
</evidence>
<gene>
    <name evidence="2" type="ORF">U9M48_005837</name>
</gene>
<name>A0AAQ3PT30_PASNO</name>
<protein>
    <submittedName>
        <fullName evidence="2">Uncharacterized protein</fullName>
    </submittedName>
</protein>
<keyword evidence="3" id="KW-1185">Reference proteome</keyword>